<sequence length="164" mass="18108">MRQNSIVDVVDDDNSHPYGRDSSLTDLMTGKRRDRYSINAGKLIVWLALAVMIVSLAGGIIFMSGAKCVPDYRQRKILSEYFSVVQLRRDLQPQAPKRSSNGRSVYTPRLIHVSRLSATMLYATPQAGDARNCHSAPGPRDGKLADRAPSYYVLGLLSVKLAIA</sequence>
<keyword evidence="1" id="KW-1133">Transmembrane helix</keyword>
<dbReference type="Proteomes" id="UP000762676">
    <property type="component" value="Unassembled WGS sequence"/>
</dbReference>
<dbReference type="EMBL" id="BMAT01002655">
    <property type="protein sequence ID" value="GFS10997.1"/>
    <property type="molecule type" value="Genomic_DNA"/>
</dbReference>
<keyword evidence="1" id="KW-0472">Membrane</keyword>
<keyword evidence="1" id="KW-0812">Transmembrane</keyword>
<protein>
    <submittedName>
        <fullName evidence="2">Uncharacterized protein</fullName>
    </submittedName>
</protein>
<feature type="transmembrane region" description="Helical" evidence="1">
    <location>
        <begin position="43"/>
        <end position="66"/>
    </location>
</feature>
<evidence type="ECO:0000313" key="3">
    <source>
        <dbReference type="Proteomes" id="UP000762676"/>
    </source>
</evidence>
<accession>A0AAV4ILA9</accession>
<evidence type="ECO:0000313" key="2">
    <source>
        <dbReference type="EMBL" id="GFS10997.1"/>
    </source>
</evidence>
<gene>
    <name evidence="2" type="ORF">ElyMa_001336100</name>
</gene>
<proteinExistence type="predicted"/>
<dbReference type="AlphaFoldDB" id="A0AAV4ILA9"/>
<keyword evidence="3" id="KW-1185">Reference proteome</keyword>
<organism evidence="2 3">
    <name type="scientific">Elysia marginata</name>
    <dbReference type="NCBI Taxonomy" id="1093978"/>
    <lineage>
        <taxon>Eukaryota</taxon>
        <taxon>Metazoa</taxon>
        <taxon>Spiralia</taxon>
        <taxon>Lophotrochozoa</taxon>
        <taxon>Mollusca</taxon>
        <taxon>Gastropoda</taxon>
        <taxon>Heterobranchia</taxon>
        <taxon>Euthyneura</taxon>
        <taxon>Panpulmonata</taxon>
        <taxon>Sacoglossa</taxon>
        <taxon>Placobranchoidea</taxon>
        <taxon>Plakobranchidae</taxon>
        <taxon>Elysia</taxon>
    </lineage>
</organism>
<comment type="caution">
    <text evidence="2">The sequence shown here is derived from an EMBL/GenBank/DDBJ whole genome shotgun (WGS) entry which is preliminary data.</text>
</comment>
<name>A0AAV4ILA9_9GAST</name>
<evidence type="ECO:0000256" key="1">
    <source>
        <dbReference type="SAM" id="Phobius"/>
    </source>
</evidence>
<reference evidence="2 3" key="1">
    <citation type="journal article" date="2021" name="Elife">
        <title>Chloroplast acquisition without the gene transfer in kleptoplastic sea slugs, Plakobranchus ocellatus.</title>
        <authorList>
            <person name="Maeda T."/>
            <person name="Takahashi S."/>
            <person name="Yoshida T."/>
            <person name="Shimamura S."/>
            <person name="Takaki Y."/>
            <person name="Nagai Y."/>
            <person name="Toyoda A."/>
            <person name="Suzuki Y."/>
            <person name="Arimoto A."/>
            <person name="Ishii H."/>
            <person name="Satoh N."/>
            <person name="Nishiyama T."/>
            <person name="Hasebe M."/>
            <person name="Maruyama T."/>
            <person name="Minagawa J."/>
            <person name="Obokata J."/>
            <person name="Shigenobu S."/>
        </authorList>
    </citation>
    <scope>NUCLEOTIDE SEQUENCE [LARGE SCALE GENOMIC DNA]</scope>
</reference>